<dbReference type="PROSITE" id="PS51806">
    <property type="entry name" value="DOG1"/>
    <property type="match status" value="1"/>
</dbReference>
<dbReference type="InterPro" id="IPR051886">
    <property type="entry name" value="Seed_Dev/Stress_Resp_Reg"/>
</dbReference>
<organism evidence="2 3">
    <name type="scientific">Brassica oleracea var. oleracea</name>
    <dbReference type="NCBI Taxonomy" id="109376"/>
    <lineage>
        <taxon>Eukaryota</taxon>
        <taxon>Viridiplantae</taxon>
        <taxon>Streptophyta</taxon>
        <taxon>Embryophyta</taxon>
        <taxon>Tracheophyta</taxon>
        <taxon>Spermatophyta</taxon>
        <taxon>Magnoliopsida</taxon>
        <taxon>eudicotyledons</taxon>
        <taxon>Gunneridae</taxon>
        <taxon>Pentapetalae</taxon>
        <taxon>rosids</taxon>
        <taxon>malvids</taxon>
        <taxon>Brassicales</taxon>
        <taxon>Brassicaceae</taxon>
        <taxon>Brassiceae</taxon>
        <taxon>Brassica</taxon>
    </lineage>
</organism>
<dbReference type="GO" id="GO:0006351">
    <property type="term" value="P:DNA-templated transcription"/>
    <property type="evidence" value="ECO:0007669"/>
    <property type="project" value="InterPro"/>
</dbReference>
<protein>
    <recommendedName>
        <fullName evidence="1">DOG1 domain-containing protein</fullName>
    </recommendedName>
</protein>
<keyword evidence="3" id="KW-1185">Reference proteome</keyword>
<sequence>MASSTISSCGIEKIRKECYYERMSLQPNKRIVDLIEVIMFQRSNADDHHTRKLVVVGCRPSSFIRVIYALCGSHADTSFLSISSTWMKTSKMDKMVMVPLAILLRCSLRESMDVADMPMVIKVFSKDLVEAGEAVEEALDKNEEGMTVLMAEADKLRLDTIRTIVEVLTPVQVAALLLSLKRLHVSLHEWGRGREECCLVCAAARGGAGKSKRSATC</sequence>
<dbReference type="EnsemblPlants" id="Bo1g019830.1">
    <property type="protein sequence ID" value="Bo1g019830.1"/>
    <property type="gene ID" value="Bo1g019830"/>
</dbReference>
<dbReference type="HOGENOM" id="CLU_024782_2_2_1"/>
<proteinExistence type="predicted"/>
<dbReference type="Proteomes" id="UP000032141">
    <property type="component" value="Chromosome C1"/>
</dbReference>
<dbReference type="GO" id="GO:0043565">
    <property type="term" value="F:sequence-specific DNA binding"/>
    <property type="evidence" value="ECO:0007669"/>
    <property type="project" value="InterPro"/>
</dbReference>
<evidence type="ECO:0000313" key="3">
    <source>
        <dbReference type="Proteomes" id="UP000032141"/>
    </source>
</evidence>
<dbReference type="Gramene" id="Bo1g019830.1">
    <property type="protein sequence ID" value="Bo1g019830.1"/>
    <property type="gene ID" value="Bo1g019830"/>
</dbReference>
<dbReference type="PANTHER" id="PTHR46354:SF11">
    <property type="entry name" value="PROTEIN DOG1-LIKE 2-RELATED"/>
    <property type="match status" value="1"/>
</dbReference>
<reference evidence="2" key="2">
    <citation type="submission" date="2015-03" db="UniProtKB">
        <authorList>
            <consortium name="EnsemblPlants"/>
        </authorList>
    </citation>
    <scope>IDENTIFICATION</scope>
</reference>
<accession>A0A0D3A462</accession>
<dbReference type="PANTHER" id="PTHR46354">
    <property type="entry name" value="DOG1 DOMAIN-CONTAINING PROTEIN"/>
    <property type="match status" value="1"/>
</dbReference>
<evidence type="ECO:0000313" key="2">
    <source>
        <dbReference type="EnsemblPlants" id="Bo1g019830.1"/>
    </source>
</evidence>
<dbReference type="STRING" id="109376.A0A0D3A462"/>
<name>A0A0D3A462_BRAOL</name>
<evidence type="ECO:0000259" key="1">
    <source>
        <dbReference type="PROSITE" id="PS51806"/>
    </source>
</evidence>
<dbReference type="InterPro" id="IPR025422">
    <property type="entry name" value="TGA_domain"/>
</dbReference>
<dbReference type="AlphaFoldDB" id="A0A0D3A462"/>
<feature type="domain" description="DOG1" evidence="1">
    <location>
        <begin position="1"/>
        <end position="197"/>
    </location>
</feature>
<reference evidence="2 3" key="1">
    <citation type="journal article" date="2014" name="Genome Biol.">
        <title>Transcriptome and methylome profiling reveals relics of genome dominance in the mesopolyploid Brassica oleracea.</title>
        <authorList>
            <person name="Parkin I.A."/>
            <person name="Koh C."/>
            <person name="Tang H."/>
            <person name="Robinson S.J."/>
            <person name="Kagale S."/>
            <person name="Clarke W.E."/>
            <person name="Town C.D."/>
            <person name="Nixon J."/>
            <person name="Krishnakumar V."/>
            <person name="Bidwell S.L."/>
            <person name="Denoeud F."/>
            <person name="Belcram H."/>
            <person name="Links M.G."/>
            <person name="Just J."/>
            <person name="Clarke C."/>
            <person name="Bender T."/>
            <person name="Huebert T."/>
            <person name="Mason A.S."/>
            <person name="Pires J.C."/>
            <person name="Barker G."/>
            <person name="Moore J."/>
            <person name="Walley P.G."/>
            <person name="Manoli S."/>
            <person name="Batley J."/>
            <person name="Edwards D."/>
            <person name="Nelson M.N."/>
            <person name="Wang X."/>
            <person name="Paterson A.H."/>
            <person name="King G."/>
            <person name="Bancroft I."/>
            <person name="Chalhoub B."/>
            <person name="Sharpe A.G."/>
        </authorList>
    </citation>
    <scope>NUCLEOTIDE SEQUENCE</scope>
    <source>
        <strain evidence="2 3">cv. TO1000</strain>
    </source>
</reference>